<dbReference type="Pfam" id="PF04018">
    <property type="entry name" value="VCA0040-like"/>
    <property type="match status" value="1"/>
</dbReference>
<dbReference type="RefSeq" id="WP_332086816.1">
    <property type="nucleotide sequence ID" value="NZ_JARBCY010000019.1"/>
</dbReference>
<organism evidence="2 3">
    <name type="scientific">Peptoniphilus grossensis</name>
    <dbReference type="NCBI Taxonomy" id="1465756"/>
    <lineage>
        <taxon>Bacteria</taxon>
        <taxon>Bacillati</taxon>
        <taxon>Bacillota</taxon>
        <taxon>Tissierellia</taxon>
        <taxon>Tissierellales</taxon>
        <taxon>Peptoniphilaceae</taxon>
        <taxon>Peptoniphilus</taxon>
    </lineage>
</organism>
<feature type="transmembrane region" description="Helical" evidence="1">
    <location>
        <begin position="115"/>
        <end position="132"/>
    </location>
</feature>
<feature type="transmembrane region" description="Helical" evidence="1">
    <location>
        <begin position="202"/>
        <end position="222"/>
    </location>
</feature>
<accession>A0ABU7X8E3</accession>
<reference evidence="2 3" key="1">
    <citation type="submission" date="2022-11" db="EMBL/GenBank/DDBJ databases">
        <title>The First Case of Preauricular Fistular Abscess Caused by Peptoniphilus grossensis.</title>
        <authorList>
            <person name="Byun J.-H."/>
        </authorList>
    </citation>
    <scope>NUCLEOTIDE SEQUENCE [LARGE SCALE GENOMIC DNA]</scope>
    <source>
        <strain evidence="2 3">GYB008</strain>
    </source>
</reference>
<evidence type="ECO:0000313" key="2">
    <source>
        <dbReference type="EMBL" id="MEF3317544.1"/>
    </source>
</evidence>
<keyword evidence="3" id="KW-1185">Reference proteome</keyword>
<feature type="transmembrane region" description="Helical" evidence="1">
    <location>
        <begin position="234"/>
        <end position="253"/>
    </location>
</feature>
<evidence type="ECO:0000313" key="3">
    <source>
        <dbReference type="Proteomes" id="UP001328425"/>
    </source>
</evidence>
<feature type="transmembrane region" description="Helical" evidence="1">
    <location>
        <begin position="176"/>
        <end position="196"/>
    </location>
</feature>
<feature type="transmembrane region" description="Helical" evidence="1">
    <location>
        <begin position="82"/>
        <end position="103"/>
    </location>
</feature>
<proteinExistence type="predicted"/>
<dbReference type="PANTHER" id="PTHR37308:SF1">
    <property type="entry name" value="POLYPRENYL-PHOSPHATE TRANSPORTER"/>
    <property type="match status" value="1"/>
</dbReference>
<comment type="caution">
    <text evidence="2">The sequence shown here is derived from an EMBL/GenBank/DDBJ whole genome shotgun (WGS) entry which is preliminary data.</text>
</comment>
<dbReference type="InterPro" id="IPR007163">
    <property type="entry name" value="VCA0040-like"/>
</dbReference>
<evidence type="ECO:0000256" key="1">
    <source>
        <dbReference type="SAM" id="Phobius"/>
    </source>
</evidence>
<sequence length="301" mass="33916">MLIDIFHGMIMALADSVPGVSGGTIAFILGFYDKFIEALHIFFEGEKNKRKPAFFYLLKLGLGWVFGLLLSIFFLSELFQSEIYFMSSVFLGLTTMSLPFVINSEKEILRDHKEDFYFIFIGILVVVLLVYFRGKSRLIGNFDLIEPNIFEYFYLFLAGALAISVMVLPGISGSSILLIAGVYIPVVEAVGEVLRFNFEKTLPLFVMSLGILFGIFMSIRVIRDRMRRTRDKMIYLIIGMMVGSLYAIVMGPTTIGGNAPLTRDTFSPLGFFIGIIILFILEIIKIRTEKNGSMSNIGETR</sequence>
<keyword evidence="1" id="KW-0472">Membrane</keyword>
<name>A0ABU7X8E3_9FIRM</name>
<keyword evidence="1" id="KW-1133">Transmembrane helix</keyword>
<dbReference type="PANTHER" id="PTHR37308">
    <property type="entry name" value="INTEGRAL MEMBRANE PROTEIN"/>
    <property type="match status" value="1"/>
</dbReference>
<protein>
    <submittedName>
        <fullName evidence="2">DUF368 domain-containing protein</fullName>
    </submittedName>
</protein>
<feature type="transmembrane region" description="Helical" evidence="1">
    <location>
        <begin position="152"/>
        <end position="169"/>
    </location>
</feature>
<feature type="transmembrane region" description="Helical" evidence="1">
    <location>
        <begin position="53"/>
        <end position="76"/>
    </location>
</feature>
<keyword evidence="1" id="KW-0812">Transmembrane</keyword>
<feature type="transmembrane region" description="Helical" evidence="1">
    <location>
        <begin position="265"/>
        <end position="284"/>
    </location>
</feature>
<dbReference type="Proteomes" id="UP001328425">
    <property type="component" value="Unassembled WGS sequence"/>
</dbReference>
<feature type="transmembrane region" description="Helical" evidence="1">
    <location>
        <begin position="6"/>
        <end position="32"/>
    </location>
</feature>
<dbReference type="EMBL" id="JARBCY010000019">
    <property type="protein sequence ID" value="MEF3317544.1"/>
    <property type="molecule type" value="Genomic_DNA"/>
</dbReference>
<gene>
    <name evidence="2" type="ORF">PV361_02375</name>
</gene>